<dbReference type="AlphaFoldDB" id="A0A0N8GMY5"/>
<sequence>MLIREDEIRPTFGGHEKFVFRNGWLKKGIDAVRVDRLIFTRDEALVTLGVGKNMVRSIRHWCLATGIVQETEGTGLAKPLAASMLGERLLLENGWDPYLEDMGSLWLIHWQLISNPVRAFVWPVIFSAYFDAEFSKKQLIVLISKQIEQLSIRTTEGTIEREIDCVLRTYVPAGGVRGQANEESMDCPLAELDLIQAIPEENLYRFNIGSKPSLPTAVFGYALFIFLLKRLQTRRTIAIEEVLYQNGSPGQAFKLDENSFVDYLEQLEYQTSGALRINETAGLRQIYLTDDLAVSMENRAYRLLDDYYGRD</sequence>
<dbReference type="Pfam" id="PF13182">
    <property type="entry name" value="DUF4007"/>
    <property type="match status" value="1"/>
</dbReference>
<protein>
    <recommendedName>
        <fullName evidence="1">DUF4007 domain-containing protein</fullName>
    </recommendedName>
</protein>
<evidence type="ECO:0000313" key="2">
    <source>
        <dbReference type="EMBL" id="KPL76594.1"/>
    </source>
</evidence>
<comment type="caution">
    <text evidence="2">The sequence shown here is derived from an EMBL/GenBank/DDBJ whole genome shotgun (WGS) entry which is preliminary data.</text>
</comment>
<dbReference type="Proteomes" id="UP000050501">
    <property type="component" value="Unassembled WGS sequence"/>
</dbReference>
<evidence type="ECO:0000313" key="3">
    <source>
        <dbReference type="Proteomes" id="UP000050501"/>
    </source>
</evidence>
<dbReference type="PATRIC" id="fig|229921.5.peg.2912"/>
<organism evidence="2 3">
    <name type="scientific">Levilinea saccharolytica</name>
    <dbReference type="NCBI Taxonomy" id="229921"/>
    <lineage>
        <taxon>Bacteria</taxon>
        <taxon>Bacillati</taxon>
        <taxon>Chloroflexota</taxon>
        <taxon>Anaerolineae</taxon>
        <taxon>Anaerolineales</taxon>
        <taxon>Anaerolineaceae</taxon>
        <taxon>Levilinea</taxon>
    </lineage>
</organism>
<dbReference type="EMBL" id="LGCM01000063">
    <property type="protein sequence ID" value="KPL76594.1"/>
    <property type="molecule type" value="Genomic_DNA"/>
</dbReference>
<evidence type="ECO:0000259" key="1">
    <source>
        <dbReference type="Pfam" id="PF13182"/>
    </source>
</evidence>
<dbReference type="STRING" id="229921.ADN01_16590"/>
<name>A0A0N8GMY5_9CHLR</name>
<gene>
    <name evidence="2" type="ORF">ADN01_16590</name>
</gene>
<proteinExistence type="predicted"/>
<accession>A0A0N8GMY5</accession>
<reference evidence="2 3" key="1">
    <citation type="submission" date="2015-07" db="EMBL/GenBank/DDBJ databases">
        <title>Genome sequence of Levilinea saccharolytica DSM 16555.</title>
        <authorList>
            <person name="Hemp J."/>
            <person name="Ward L.M."/>
            <person name="Pace L.A."/>
            <person name="Fischer W.W."/>
        </authorList>
    </citation>
    <scope>NUCLEOTIDE SEQUENCE [LARGE SCALE GENOMIC DNA]</scope>
    <source>
        <strain evidence="2 3">KIBI-1</strain>
    </source>
</reference>
<keyword evidence="3" id="KW-1185">Reference proteome</keyword>
<dbReference type="InterPro" id="IPR025248">
    <property type="entry name" value="DUF4007"/>
</dbReference>
<feature type="domain" description="DUF4007" evidence="1">
    <location>
        <begin position="12"/>
        <end position="295"/>
    </location>
</feature>